<protein>
    <submittedName>
        <fullName evidence="3">DUF2264 domain-containing protein</fullName>
    </submittedName>
</protein>
<sequence>MTGMVGGMARTSVPQRPTPDEQLSPFTGYTRQHWEALADQLLTSAWRWQSPQGARLDLPGTPSGSGVRSDGLEGFARTFLMAAFRVAGADGADPFGWMQKYAEGLVAGTAQPGAEDPESWPKIEDYDVFGQPMVESASIALGLRMTRPWLWDKLSADQQDRAASWLKQALVSVPAPNNWYLFPYTVAGFLESVGRADEDTARVRRRALRLLENWYSGDGWYTDGDGGSYDYYNGWALHLYPLLDHLLAQRESGTALTSQQSPYGRRMHRHLQDLGHFFGSTGAPVYFGRSMTYRFAAAAAVGLGAITGDTPLTPGTSRRILSGAVNYFIDAGALDQHGLLSLGWHGPHQATLQGYSGPASPYWAAKAFVALLAPADHPLWTAVEEPSPADTADHVVPISAPGFLLQSTAQDGIVRLHNHGNDHLRAINAEAGSKPDPLYSRWAYSTHTGPTSAANQADNTFTVVWRGAKGERTRVHPLGVGAVGGSGWAASWHRPSFPGRAASYPGLRVTSIVVVRGTQEVRIHVVEGAPAGASAQASGWACGAEGGTEDGTHLRSTLVPLAGWTHSAQKVAPAGTAFHQVAEVPVLNAELNADGRTVLVSLAELTRAPAEESSQQEHAQEIRDSIDALRVTESEVSFTWAGQAQHVRVDIETKTVAISGQENL</sequence>
<dbReference type="PANTHER" id="PTHR35339">
    <property type="entry name" value="LINALOOL DEHYDRATASE_ISOMERASE DOMAIN-CONTAINING PROTEIN"/>
    <property type="match status" value="1"/>
</dbReference>
<organism evidence="3 4">
    <name type="scientific">Nesterenkonia rhizosphaerae</name>
    <dbReference type="NCBI Taxonomy" id="1348272"/>
    <lineage>
        <taxon>Bacteria</taxon>
        <taxon>Bacillati</taxon>
        <taxon>Actinomycetota</taxon>
        <taxon>Actinomycetes</taxon>
        <taxon>Micrococcales</taxon>
        <taxon>Micrococcaceae</taxon>
        <taxon>Nesterenkonia</taxon>
    </lineage>
</organism>
<gene>
    <name evidence="3" type="ORF">GCM10025790_07990</name>
</gene>
<accession>A0ABP9FSN7</accession>
<comment type="caution">
    <text evidence="3">The sequence shown here is derived from an EMBL/GenBank/DDBJ whole genome shotgun (WGS) entry which is preliminary data.</text>
</comment>
<dbReference type="InterPro" id="IPR016624">
    <property type="entry name" value="UCP014753"/>
</dbReference>
<dbReference type="Proteomes" id="UP001500368">
    <property type="component" value="Unassembled WGS sequence"/>
</dbReference>
<dbReference type="PANTHER" id="PTHR35339:SF4">
    <property type="entry name" value="LINALOOL DEHYDRATASE_ISOMERASE DOMAIN-CONTAINING PROTEIN"/>
    <property type="match status" value="1"/>
</dbReference>
<reference evidence="4" key="1">
    <citation type="journal article" date="2019" name="Int. J. Syst. Evol. Microbiol.">
        <title>The Global Catalogue of Microorganisms (GCM) 10K type strain sequencing project: providing services to taxonomists for standard genome sequencing and annotation.</title>
        <authorList>
            <consortium name="The Broad Institute Genomics Platform"/>
            <consortium name="The Broad Institute Genome Sequencing Center for Infectious Disease"/>
            <person name="Wu L."/>
            <person name="Ma J."/>
        </authorList>
    </citation>
    <scope>NUCLEOTIDE SEQUENCE [LARGE SCALE GENOMIC DNA]</scope>
    <source>
        <strain evidence="4">JCM 19129</strain>
    </source>
</reference>
<dbReference type="Pfam" id="PF10022">
    <property type="entry name" value="DUF2264"/>
    <property type="match status" value="1"/>
</dbReference>
<name>A0ABP9FSN7_9MICC</name>
<feature type="region of interest" description="Disordered" evidence="1">
    <location>
        <begin position="1"/>
        <end position="26"/>
    </location>
</feature>
<evidence type="ECO:0000313" key="4">
    <source>
        <dbReference type="Proteomes" id="UP001500368"/>
    </source>
</evidence>
<keyword evidence="4" id="KW-1185">Reference proteome</keyword>
<evidence type="ECO:0000259" key="2">
    <source>
        <dbReference type="Pfam" id="PF10022"/>
    </source>
</evidence>
<dbReference type="InterPro" id="IPR049349">
    <property type="entry name" value="DUF2264_N"/>
</dbReference>
<evidence type="ECO:0000313" key="3">
    <source>
        <dbReference type="EMBL" id="GAA4915341.1"/>
    </source>
</evidence>
<dbReference type="PIRSF" id="PIRSF014753">
    <property type="entry name" value="UCP014753"/>
    <property type="match status" value="1"/>
</dbReference>
<evidence type="ECO:0000256" key="1">
    <source>
        <dbReference type="SAM" id="MobiDB-lite"/>
    </source>
</evidence>
<feature type="domain" description="DUF2264" evidence="2">
    <location>
        <begin position="30"/>
        <end position="386"/>
    </location>
</feature>
<proteinExistence type="predicted"/>
<dbReference type="EMBL" id="BAABLW010000003">
    <property type="protein sequence ID" value="GAA4915341.1"/>
    <property type="molecule type" value="Genomic_DNA"/>
</dbReference>